<gene>
    <name evidence="4" type="ORF">DHW03_02515</name>
</gene>
<feature type="domain" description="CSD" evidence="3">
    <location>
        <begin position="1"/>
        <end position="65"/>
    </location>
</feature>
<dbReference type="SMART" id="SM00357">
    <property type="entry name" value="CSP"/>
    <property type="match status" value="1"/>
</dbReference>
<keyword evidence="2" id="KW-0963">Cytoplasm</keyword>
<evidence type="ECO:0000256" key="2">
    <source>
        <dbReference type="ARBA" id="ARBA00022490"/>
    </source>
</evidence>
<dbReference type="PIRSF" id="PIRSF002599">
    <property type="entry name" value="Cold_shock_A"/>
    <property type="match status" value="1"/>
</dbReference>
<dbReference type="PRINTS" id="PR00050">
    <property type="entry name" value="COLDSHOCK"/>
</dbReference>
<name>A0A317EU17_9SPHI</name>
<accession>A0A317EU17</accession>
<dbReference type="InterPro" id="IPR012156">
    <property type="entry name" value="Cold_shock_CspA"/>
</dbReference>
<evidence type="ECO:0000259" key="3">
    <source>
        <dbReference type="PROSITE" id="PS51857"/>
    </source>
</evidence>
<sequence>MPRGTVKWYNPSRGFGFICPEDGTEFVFADCEKVVGHQKELKEGIEVDYQVLNLKNGKQAVEIKMLNRN</sequence>
<dbReference type="PROSITE" id="PS51857">
    <property type="entry name" value="CSD_2"/>
    <property type="match status" value="1"/>
</dbReference>
<organism evidence="4 5">
    <name type="scientific">Pedobacter yonginense</name>
    <dbReference type="NCBI Taxonomy" id="651869"/>
    <lineage>
        <taxon>Bacteria</taxon>
        <taxon>Pseudomonadati</taxon>
        <taxon>Bacteroidota</taxon>
        <taxon>Sphingobacteriia</taxon>
        <taxon>Sphingobacteriales</taxon>
        <taxon>Sphingobacteriaceae</taxon>
        <taxon>Pedobacter</taxon>
    </lineage>
</organism>
<keyword evidence="5" id="KW-1185">Reference proteome</keyword>
<dbReference type="GO" id="GO:0003676">
    <property type="term" value="F:nucleic acid binding"/>
    <property type="evidence" value="ECO:0007669"/>
    <property type="project" value="InterPro"/>
</dbReference>
<dbReference type="SUPFAM" id="SSF50249">
    <property type="entry name" value="Nucleic acid-binding proteins"/>
    <property type="match status" value="1"/>
</dbReference>
<dbReference type="InterPro" id="IPR011129">
    <property type="entry name" value="CSD"/>
</dbReference>
<dbReference type="InterPro" id="IPR002059">
    <property type="entry name" value="CSP_DNA-bd"/>
</dbReference>
<protein>
    <recommendedName>
        <fullName evidence="3">CSD domain-containing protein</fullName>
    </recommendedName>
</protein>
<dbReference type="RefSeq" id="WP_109924166.1">
    <property type="nucleotide sequence ID" value="NZ_QGNZ01000001.1"/>
</dbReference>
<dbReference type="AlphaFoldDB" id="A0A317EU17"/>
<comment type="caution">
    <text evidence="4">The sequence shown here is derived from an EMBL/GenBank/DDBJ whole genome shotgun (WGS) entry which is preliminary data.</text>
</comment>
<evidence type="ECO:0000313" key="5">
    <source>
        <dbReference type="Proteomes" id="UP000245379"/>
    </source>
</evidence>
<comment type="subcellular location">
    <subcellularLocation>
        <location evidence="1">Cytoplasm</location>
    </subcellularLocation>
</comment>
<dbReference type="PANTHER" id="PTHR11544">
    <property type="entry name" value="COLD SHOCK DOMAIN CONTAINING PROTEINS"/>
    <property type="match status" value="1"/>
</dbReference>
<evidence type="ECO:0000313" key="4">
    <source>
        <dbReference type="EMBL" id="PWS28736.1"/>
    </source>
</evidence>
<dbReference type="EMBL" id="QGNZ01000001">
    <property type="protein sequence ID" value="PWS28736.1"/>
    <property type="molecule type" value="Genomic_DNA"/>
</dbReference>
<dbReference type="Proteomes" id="UP000245379">
    <property type="component" value="Unassembled WGS sequence"/>
</dbReference>
<reference evidence="4 5" key="1">
    <citation type="submission" date="2018-05" db="EMBL/GenBank/DDBJ databases">
        <title>Pedobacter paludis sp. nov., isolated from wetland soil.</title>
        <authorList>
            <person name="Zhang Y."/>
            <person name="Wang G."/>
        </authorList>
    </citation>
    <scope>NUCLEOTIDE SEQUENCE [LARGE SCALE GENOMIC DNA]</scope>
    <source>
        <strain evidence="4 5">KCTC22721</strain>
    </source>
</reference>
<dbReference type="InterPro" id="IPR050181">
    <property type="entry name" value="Cold_shock_domain"/>
</dbReference>
<dbReference type="Gene3D" id="2.40.50.140">
    <property type="entry name" value="Nucleic acid-binding proteins"/>
    <property type="match status" value="1"/>
</dbReference>
<proteinExistence type="predicted"/>
<dbReference type="Pfam" id="PF00313">
    <property type="entry name" value="CSD"/>
    <property type="match status" value="1"/>
</dbReference>
<dbReference type="GO" id="GO:0005829">
    <property type="term" value="C:cytosol"/>
    <property type="evidence" value="ECO:0007669"/>
    <property type="project" value="UniProtKB-ARBA"/>
</dbReference>
<dbReference type="CDD" id="cd04458">
    <property type="entry name" value="CSP_CDS"/>
    <property type="match status" value="1"/>
</dbReference>
<evidence type="ECO:0000256" key="1">
    <source>
        <dbReference type="ARBA" id="ARBA00004496"/>
    </source>
</evidence>
<dbReference type="InterPro" id="IPR012340">
    <property type="entry name" value="NA-bd_OB-fold"/>
</dbReference>
<dbReference type="OrthoDB" id="1493235at2"/>